<dbReference type="EMBL" id="CAJNOT010007919">
    <property type="protein sequence ID" value="CAF1513012.1"/>
    <property type="molecule type" value="Genomic_DNA"/>
</dbReference>
<sequence>MKCRPIKRELGSTQQKCVREHRFTSTIAVASTTGVASYGAPDAWCPFLRAWQETSTGTRASLIPSVCIEACAQGIVREAALDDSH</sequence>
<proteinExistence type="predicted"/>
<name>A0A815U5C8_9BILA</name>
<feature type="non-terminal residue" evidence="1">
    <location>
        <position position="85"/>
    </location>
</feature>
<accession>A0A815U5C8</accession>
<dbReference type="Proteomes" id="UP000663864">
    <property type="component" value="Unassembled WGS sequence"/>
</dbReference>
<comment type="caution">
    <text evidence="1">The sequence shown here is derived from an EMBL/GenBank/DDBJ whole genome shotgun (WGS) entry which is preliminary data.</text>
</comment>
<protein>
    <submittedName>
        <fullName evidence="1">Uncharacterized protein</fullName>
    </submittedName>
</protein>
<gene>
    <name evidence="1" type="ORF">ZHD862_LOCUS38011</name>
</gene>
<organism evidence="1 2">
    <name type="scientific">Rotaria sordida</name>
    <dbReference type="NCBI Taxonomy" id="392033"/>
    <lineage>
        <taxon>Eukaryota</taxon>
        <taxon>Metazoa</taxon>
        <taxon>Spiralia</taxon>
        <taxon>Gnathifera</taxon>
        <taxon>Rotifera</taxon>
        <taxon>Eurotatoria</taxon>
        <taxon>Bdelloidea</taxon>
        <taxon>Philodinida</taxon>
        <taxon>Philodinidae</taxon>
        <taxon>Rotaria</taxon>
    </lineage>
</organism>
<evidence type="ECO:0000313" key="1">
    <source>
        <dbReference type="EMBL" id="CAF1513012.1"/>
    </source>
</evidence>
<reference evidence="1" key="1">
    <citation type="submission" date="2021-02" db="EMBL/GenBank/DDBJ databases">
        <authorList>
            <person name="Nowell W R."/>
        </authorList>
    </citation>
    <scope>NUCLEOTIDE SEQUENCE</scope>
</reference>
<evidence type="ECO:0000313" key="2">
    <source>
        <dbReference type="Proteomes" id="UP000663864"/>
    </source>
</evidence>
<dbReference type="AlphaFoldDB" id="A0A815U5C8"/>